<dbReference type="Pfam" id="PF10412">
    <property type="entry name" value="TrwB_AAD_bind"/>
    <property type="match status" value="1"/>
</dbReference>
<dbReference type="PANTHER" id="PTHR37937:SF1">
    <property type="entry name" value="CONJUGATIVE TRANSFER: DNA TRANSPORT"/>
    <property type="match status" value="1"/>
</dbReference>
<dbReference type="PANTHER" id="PTHR37937">
    <property type="entry name" value="CONJUGATIVE TRANSFER: DNA TRANSPORT"/>
    <property type="match status" value="1"/>
</dbReference>
<dbReference type="Gene3D" id="3.40.50.300">
    <property type="entry name" value="P-loop containing nucleotide triphosphate hydrolases"/>
    <property type="match status" value="2"/>
</dbReference>
<evidence type="ECO:0000259" key="7">
    <source>
        <dbReference type="Pfam" id="PF10412"/>
    </source>
</evidence>
<keyword evidence="9" id="KW-1185">Reference proteome</keyword>
<keyword evidence="2" id="KW-1003">Cell membrane</keyword>
<name>A0A1M5EYR1_9GAMM</name>
<proteinExistence type="predicted"/>
<evidence type="ECO:0000256" key="2">
    <source>
        <dbReference type="ARBA" id="ARBA00022475"/>
    </source>
</evidence>
<keyword evidence="4 6" id="KW-1133">Transmembrane helix</keyword>
<protein>
    <submittedName>
        <fullName evidence="8">Type IV secretory pathway, VirD4 component, TraG/TraD family ATPase</fullName>
    </submittedName>
</protein>
<evidence type="ECO:0000256" key="5">
    <source>
        <dbReference type="ARBA" id="ARBA00023136"/>
    </source>
</evidence>
<sequence>MINNKPPSVQKNSIIRVLVLGLITFIISIIILIYFTWDVLSPENWGRLDSHLEHWKLIVYDFFADAKTNSVSYYWQQISNRELELCFFIHVLLVILPALLFSILVSIYVRSCENDQLYHVSGARLLKGEKAFKHAKKQLAIELKRGTKKGLVLHPKVVLTRDRENGNFLIIGNQGSGKTVFITPIIKQIIDRGEKAFIYDEKREFTKLFYNSSNTVLISPWDKRGTPWNISADAKTDTDAKLIADHLISETKDPIWSEGARSILSGMIMTLNHTNEYWGWKELANILSTNDAILKEMFTKYYPRATRFIEPNSKTTASFFAQLISSLGWIYILADAWPNAYKTGFSISEWTFDRESKKKVVIVQASAKYKDIGAPIANTLISLMTSSILSSKNSTKRELWMFLDEIGNLPRNESIKKWMTLGRSKGCRIVAGTQGHSQLIELYTEQGANTLLNLFSTIVTMKMGASGGSAEYAAKAFSDRIIERPNLTNQKFIQWQKEIQPLVNASDLVNLPFASKNGIHGYIMVSGWLSVYYLIWPIHNIKPIAAETIAANWTLSQTRKTKIAIKTPMRGRLARRVNHDDD</sequence>
<evidence type="ECO:0000256" key="4">
    <source>
        <dbReference type="ARBA" id="ARBA00022989"/>
    </source>
</evidence>
<dbReference type="InterPro" id="IPR027417">
    <property type="entry name" value="P-loop_NTPase"/>
</dbReference>
<dbReference type="InterPro" id="IPR051539">
    <property type="entry name" value="T4SS-coupling_protein"/>
</dbReference>
<dbReference type="OrthoDB" id="9803543at2"/>
<dbReference type="GO" id="GO:0005886">
    <property type="term" value="C:plasma membrane"/>
    <property type="evidence" value="ECO:0007669"/>
    <property type="project" value="UniProtKB-SubCell"/>
</dbReference>
<gene>
    <name evidence="8" type="ORF">SAMN02745753_02733</name>
</gene>
<organism evidence="8 9">
    <name type="scientific">Marinomonas polaris DSM 16579</name>
    <dbReference type="NCBI Taxonomy" id="1122206"/>
    <lineage>
        <taxon>Bacteria</taxon>
        <taxon>Pseudomonadati</taxon>
        <taxon>Pseudomonadota</taxon>
        <taxon>Gammaproteobacteria</taxon>
        <taxon>Oceanospirillales</taxon>
        <taxon>Oceanospirillaceae</taxon>
        <taxon>Marinomonas</taxon>
    </lineage>
</organism>
<dbReference type="AlphaFoldDB" id="A0A1M5EYR1"/>
<keyword evidence="5 6" id="KW-0472">Membrane</keyword>
<dbReference type="STRING" id="1122206.SAMN02745753_02733"/>
<dbReference type="InterPro" id="IPR019476">
    <property type="entry name" value="T4SS_TraD_DNA-bd"/>
</dbReference>
<evidence type="ECO:0000256" key="6">
    <source>
        <dbReference type="SAM" id="Phobius"/>
    </source>
</evidence>
<reference evidence="9" key="1">
    <citation type="submission" date="2016-11" db="EMBL/GenBank/DDBJ databases">
        <authorList>
            <person name="Varghese N."/>
            <person name="Submissions S."/>
        </authorList>
    </citation>
    <scope>NUCLEOTIDE SEQUENCE [LARGE SCALE GENOMIC DNA]</scope>
    <source>
        <strain evidence="9">DSM 16579</strain>
    </source>
</reference>
<dbReference type="SUPFAM" id="SSF52540">
    <property type="entry name" value="P-loop containing nucleoside triphosphate hydrolases"/>
    <property type="match status" value="1"/>
</dbReference>
<evidence type="ECO:0000256" key="1">
    <source>
        <dbReference type="ARBA" id="ARBA00004651"/>
    </source>
</evidence>
<evidence type="ECO:0000256" key="3">
    <source>
        <dbReference type="ARBA" id="ARBA00022692"/>
    </source>
</evidence>
<dbReference type="CDD" id="cd01127">
    <property type="entry name" value="TrwB_TraG_TraD_VirD4"/>
    <property type="match status" value="1"/>
</dbReference>
<evidence type="ECO:0000313" key="8">
    <source>
        <dbReference type="EMBL" id="SHF84384.1"/>
    </source>
</evidence>
<evidence type="ECO:0000313" key="9">
    <source>
        <dbReference type="Proteomes" id="UP000184517"/>
    </source>
</evidence>
<keyword evidence="3 6" id="KW-0812">Transmembrane</keyword>
<dbReference type="EMBL" id="FQVF01000012">
    <property type="protein sequence ID" value="SHF84384.1"/>
    <property type="molecule type" value="Genomic_DNA"/>
</dbReference>
<dbReference type="Proteomes" id="UP000184517">
    <property type="component" value="Unassembled WGS sequence"/>
</dbReference>
<comment type="subcellular location">
    <subcellularLocation>
        <location evidence="1">Cell membrane</location>
        <topology evidence="1">Multi-pass membrane protein</topology>
    </subcellularLocation>
</comment>
<dbReference type="RefSeq" id="WP_072840246.1">
    <property type="nucleotide sequence ID" value="NZ_FQVF01000012.1"/>
</dbReference>
<accession>A0A1M5EYR1</accession>
<feature type="domain" description="Type IV secretion system coupling protein TraD DNA-binding" evidence="7">
    <location>
        <begin position="154"/>
        <end position="526"/>
    </location>
</feature>
<feature type="transmembrane region" description="Helical" evidence="6">
    <location>
        <begin position="14"/>
        <end position="37"/>
    </location>
</feature>
<feature type="transmembrane region" description="Helical" evidence="6">
    <location>
        <begin position="87"/>
        <end position="109"/>
    </location>
</feature>